<evidence type="ECO:0000313" key="1">
    <source>
        <dbReference type="EMBL" id="PIN27566.1"/>
    </source>
</evidence>
<dbReference type="EMBL" id="PESN01000002">
    <property type="protein sequence ID" value="PIN27566.1"/>
    <property type="molecule type" value="Genomic_DNA"/>
</dbReference>
<name>A0A2G9ICS0_PREIN</name>
<accession>A0A2G9ICS0</accession>
<gene>
    <name evidence="1" type="ORF">CUC04_09380</name>
</gene>
<dbReference type="AlphaFoldDB" id="A0A2G9ICS0"/>
<dbReference type="RefSeq" id="WP_099977426.1">
    <property type="nucleotide sequence ID" value="NZ_PESN01000002.1"/>
</dbReference>
<sequence length="128" mass="15340">MDLEKLIEIFRQLSNEVIEYIILKLLCEKRIDFHRVSELYVKSLEHDKSDLENQLTEAEACVFDGLKHTRKSKLGQANIQRSLYLINQLNKHYPQKLNEKYHYDETVGKSLSCYEARKKKQKVWRIKI</sequence>
<dbReference type="Proteomes" id="UP000230500">
    <property type="component" value="Unassembled WGS sequence"/>
</dbReference>
<comment type="caution">
    <text evidence="1">The sequence shown here is derived from an EMBL/GenBank/DDBJ whole genome shotgun (WGS) entry which is preliminary data.</text>
</comment>
<reference evidence="1 2" key="1">
    <citation type="submission" date="2017-11" db="EMBL/GenBank/DDBJ databases">
        <title>Genome sequencing of Prevotella intermedia KCOM 2069.</title>
        <authorList>
            <person name="Kook J.-K."/>
            <person name="Park S.-N."/>
            <person name="Lim Y.K."/>
        </authorList>
    </citation>
    <scope>NUCLEOTIDE SEQUENCE [LARGE SCALE GENOMIC DNA]</scope>
    <source>
        <strain evidence="1 2">KCOM 2069</strain>
    </source>
</reference>
<evidence type="ECO:0000313" key="2">
    <source>
        <dbReference type="Proteomes" id="UP000230500"/>
    </source>
</evidence>
<organism evidence="1 2">
    <name type="scientific">Prevotella intermedia</name>
    <dbReference type="NCBI Taxonomy" id="28131"/>
    <lineage>
        <taxon>Bacteria</taxon>
        <taxon>Pseudomonadati</taxon>
        <taxon>Bacteroidota</taxon>
        <taxon>Bacteroidia</taxon>
        <taxon>Bacteroidales</taxon>
        <taxon>Prevotellaceae</taxon>
        <taxon>Prevotella</taxon>
    </lineage>
</organism>
<protein>
    <submittedName>
        <fullName evidence="1">Uncharacterized protein</fullName>
    </submittedName>
</protein>
<proteinExistence type="predicted"/>